<dbReference type="GO" id="GO:0046872">
    <property type="term" value="F:metal ion binding"/>
    <property type="evidence" value="ECO:0007669"/>
    <property type="project" value="UniProtKB-KW"/>
</dbReference>
<organism evidence="19 22">
    <name type="scientific">Medicago truncatula</name>
    <name type="common">Barrel medic</name>
    <name type="synonym">Medicago tribuloides</name>
    <dbReference type="NCBI Taxonomy" id="3880"/>
    <lineage>
        <taxon>Eukaryota</taxon>
        <taxon>Viridiplantae</taxon>
        <taxon>Streptophyta</taxon>
        <taxon>Embryophyta</taxon>
        <taxon>Tracheophyta</taxon>
        <taxon>Spermatophyta</taxon>
        <taxon>Magnoliopsida</taxon>
        <taxon>eudicotyledons</taxon>
        <taxon>Gunneridae</taxon>
        <taxon>Pentapetalae</taxon>
        <taxon>rosids</taxon>
        <taxon>fabids</taxon>
        <taxon>Fabales</taxon>
        <taxon>Fabaceae</taxon>
        <taxon>Papilionoideae</taxon>
        <taxon>50 kb inversion clade</taxon>
        <taxon>NPAAA clade</taxon>
        <taxon>Hologalegina</taxon>
        <taxon>IRL clade</taxon>
        <taxon>Trifolieae</taxon>
        <taxon>Medicago</taxon>
    </lineage>
</organism>
<evidence type="ECO:0000313" key="21">
    <source>
        <dbReference type="EnsemblPlants" id="AET05522"/>
    </source>
</evidence>
<dbReference type="InterPro" id="IPR007012">
    <property type="entry name" value="PolA_pol_cen_dom"/>
</dbReference>
<dbReference type="Gene3D" id="1.10.1410.10">
    <property type="match status" value="1"/>
</dbReference>
<evidence type="ECO:0000256" key="4">
    <source>
        <dbReference type="ARBA" id="ARBA00010912"/>
    </source>
</evidence>
<feature type="domain" description="Poly(A) polymerase nucleotidyltransferase" evidence="18">
    <location>
        <begin position="18"/>
        <end position="212"/>
    </location>
</feature>
<comment type="cofactor">
    <cofactor evidence="1">
        <name>Mn(2+)</name>
        <dbReference type="ChEBI" id="CHEBI:29035"/>
    </cofactor>
</comment>
<dbReference type="EMBL" id="PSQE01000008">
    <property type="protein sequence ID" value="RHN43869.1"/>
    <property type="molecule type" value="Genomic_DNA"/>
</dbReference>
<feature type="domain" description="Poly(A) polymerase RNA-binding" evidence="16">
    <location>
        <begin position="365"/>
        <end position="423"/>
    </location>
</feature>
<keyword evidence="9" id="KW-0479">Metal-binding</keyword>
<dbReference type="GO" id="GO:0031123">
    <property type="term" value="P:RNA 3'-end processing"/>
    <property type="evidence" value="ECO:0007669"/>
    <property type="project" value="InterPro"/>
</dbReference>
<dbReference type="EC" id="2.7.7.19" evidence="5"/>
<dbReference type="SUPFAM" id="SSF81301">
    <property type="entry name" value="Nucleotidyltransferase"/>
    <property type="match status" value="1"/>
</dbReference>
<dbReference type="SUPFAM" id="SSF81631">
    <property type="entry name" value="PAP/OAS1 substrate-binding domain"/>
    <property type="match status" value="1"/>
</dbReference>
<evidence type="ECO:0000256" key="7">
    <source>
        <dbReference type="ARBA" id="ARBA00022679"/>
    </source>
</evidence>
<dbReference type="InterPro" id="IPR007010">
    <property type="entry name" value="PolA_pol_RNA-bd_dom"/>
</dbReference>
<dbReference type="AlphaFoldDB" id="G7LCF5"/>
<dbReference type="InterPro" id="IPR043519">
    <property type="entry name" value="NT_sf"/>
</dbReference>
<dbReference type="PANTHER" id="PTHR10682:SF41">
    <property type="entry name" value="POLYNUCLEOTIDE ADENYLYLTRANSFERASE"/>
    <property type="match status" value="1"/>
</dbReference>
<dbReference type="FunFam" id="3.30.70.590:FF:000002">
    <property type="entry name" value="Nuclear poly(A) polymerase 4"/>
    <property type="match status" value="1"/>
</dbReference>
<feature type="compositionally biased region" description="Basic and acidic residues" evidence="15">
    <location>
        <begin position="538"/>
        <end position="548"/>
    </location>
</feature>
<keyword evidence="11" id="KW-0067">ATP-binding</keyword>
<evidence type="ECO:0000256" key="14">
    <source>
        <dbReference type="ARBA" id="ARBA00048830"/>
    </source>
</evidence>
<comment type="similarity">
    <text evidence="4">Belongs to the poly(A) polymerase family.</text>
</comment>
<evidence type="ECO:0000259" key="18">
    <source>
        <dbReference type="Pfam" id="PF20750"/>
    </source>
</evidence>
<evidence type="ECO:0000256" key="13">
    <source>
        <dbReference type="ARBA" id="ARBA00023242"/>
    </source>
</evidence>
<evidence type="ECO:0000256" key="6">
    <source>
        <dbReference type="ARBA" id="ARBA00022664"/>
    </source>
</evidence>
<dbReference type="Proteomes" id="UP000265566">
    <property type="component" value="Chromosome 8"/>
</dbReference>
<evidence type="ECO:0000259" key="16">
    <source>
        <dbReference type="Pfam" id="PF04926"/>
    </source>
</evidence>
<evidence type="ECO:0000256" key="15">
    <source>
        <dbReference type="SAM" id="MobiDB-lite"/>
    </source>
</evidence>
<dbReference type="Gene3D" id="3.30.460.10">
    <property type="entry name" value="Beta Polymerase, domain 2"/>
    <property type="match status" value="1"/>
</dbReference>
<reference evidence="21" key="3">
    <citation type="submission" date="2015-04" db="UniProtKB">
        <authorList>
            <consortium name="EnsemblPlants"/>
        </authorList>
    </citation>
    <scope>IDENTIFICATION</scope>
    <source>
        <strain evidence="21">cv. Jemalong A17</strain>
    </source>
</reference>
<evidence type="ECO:0000313" key="19">
    <source>
        <dbReference type="EMBL" id="AET05522.2"/>
    </source>
</evidence>
<evidence type="ECO:0000256" key="1">
    <source>
        <dbReference type="ARBA" id="ARBA00001936"/>
    </source>
</evidence>
<feature type="region of interest" description="Disordered" evidence="15">
    <location>
        <begin position="590"/>
        <end position="614"/>
    </location>
</feature>
<keyword evidence="13" id="KW-0539">Nucleus</keyword>
<dbReference type="GO" id="GO:0003723">
    <property type="term" value="F:RNA binding"/>
    <property type="evidence" value="ECO:0007669"/>
    <property type="project" value="InterPro"/>
</dbReference>
<proteinExistence type="inferred from homology"/>
<dbReference type="Proteomes" id="UP000002051">
    <property type="component" value="Chromosome 8"/>
</dbReference>
<dbReference type="InterPro" id="IPR011068">
    <property type="entry name" value="NuclTrfase_I-like_C"/>
</dbReference>
<protein>
    <recommendedName>
        <fullName evidence="5">polynucleotide adenylyltransferase</fullName>
        <ecNumber evidence="5">2.7.7.19</ecNumber>
    </recommendedName>
</protein>
<sequence>MGSTGLSNCDIGQRQRLGITEPISLSGPTEYDVAKTRELEKYLQDAGLYENQDEAICREEVLGRLDQIVKIWVKTICRAKGFNEQLVKEANAMIFTFGSYRLGVHGPGADIDVLCVGPRHATRKEDFFGELHKMLSEMPEVTELHPVPDAHVPVMGFKFNGVSLDLLYAQLSLWVIPEDLDLSQEAILQYTDEQTVRSLNGCRVTDQILHLVPNIQNFRTTLRCVKLWAKCRGVYSNVAGFLGGINWALLVGRICQLYPNALPNMLVSRFFRVYTQWRWPNPVMLCTIKEGSLGLQVWDPRRNPKDKYHLMPIITPAYPCMNSSYNVSLSTLRVMTEEFQRGDEICEAMEANKADWDTLFEPYPFFESYKNYLRIDISAENVDDLRNWKGWVKSRLRQLTLKIERNTYGMLQCHPHPGDFSDKSRPLHCSYFMGLQRKQGVPANEGGQFDMRLTVEEFKHSVNAYTQWKPGMNISISHVKRRNIPAFVFPGGVRPKCPSKVTWVSKRRSELRVSGHGQAEKSQVGKELGANNDRKRKQAEDSGDDLRNSRSFSSLPPSSRDVHEDGNPVSIANSCSVKCDDTELNCMSEQKSEKPDLNFSGECPGDRETDGSVKSNSQIIPLLAATDRSNFEEAEKVVIQKIVCGPCEVHQAFPEEPDELEDDLEYRNKVKDFGGNLANINFDSTKSVVAAEPVFSQKENSSSTHIYSNGGLEELEPAELTAPLFCGNPAPVPQRKPLIRLNFTSLGKTADKSS</sequence>
<evidence type="ECO:0000256" key="2">
    <source>
        <dbReference type="ARBA" id="ARBA00001946"/>
    </source>
</evidence>
<evidence type="ECO:0000313" key="22">
    <source>
        <dbReference type="Proteomes" id="UP000002051"/>
    </source>
</evidence>
<reference evidence="19 22" key="2">
    <citation type="journal article" date="2014" name="BMC Genomics">
        <title>An improved genome release (version Mt4.0) for the model legume Medicago truncatula.</title>
        <authorList>
            <person name="Tang H."/>
            <person name="Krishnakumar V."/>
            <person name="Bidwell S."/>
            <person name="Rosen B."/>
            <person name="Chan A."/>
            <person name="Zhou S."/>
            <person name="Gentzbittel L."/>
            <person name="Childs K.L."/>
            <person name="Yandell M."/>
            <person name="Gundlach H."/>
            <person name="Mayer K.F."/>
            <person name="Schwartz D.C."/>
            <person name="Town C.D."/>
        </authorList>
    </citation>
    <scope>GENOME REANNOTATION</scope>
    <source>
        <strain evidence="21 22">cv. Jemalong A17</strain>
    </source>
</reference>
<dbReference type="eggNOG" id="KOG2245">
    <property type="taxonomic scope" value="Eukaryota"/>
</dbReference>
<evidence type="ECO:0000256" key="10">
    <source>
        <dbReference type="ARBA" id="ARBA00022741"/>
    </source>
</evidence>
<dbReference type="FunFam" id="3.30.460.10:FF:000002">
    <property type="entry name" value="Poly(A) polymerase alpha, putative"/>
    <property type="match status" value="1"/>
</dbReference>
<dbReference type="CDD" id="cd05402">
    <property type="entry name" value="NT_PAP_TUTase"/>
    <property type="match status" value="1"/>
</dbReference>
<evidence type="ECO:0000256" key="3">
    <source>
        <dbReference type="ARBA" id="ARBA00004123"/>
    </source>
</evidence>
<dbReference type="Pfam" id="PF20750">
    <property type="entry name" value="PAP_NTPase"/>
    <property type="match status" value="1"/>
</dbReference>
<dbReference type="Gramene" id="rna50503">
    <property type="protein sequence ID" value="RHN43869.1"/>
    <property type="gene ID" value="gene50503"/>
</dbReference>
<accession>G7LCF5</accession>
<keyword evidence="22" id="KW-1185">Reference proteome</keyword>
<keyword evidence="8 20" id="KW-0548">Nucleotidyltransferase</keyword>
<reference evidence="19 22" key="1">
    <citation type="journal article" date="2011" name="Nature">
        <title>The Medicago genome provides insight into the evolution of rhizobial symbioses.</title>
        <authorList>
            <person name="Young N.D."/>
            <person name="Debelle F."/>
            <person name="Oldroyd G.E."/>
            <person name="Geurts R."/>
            <person name="Cannon S.B."/>
            <person name="Udvardi M.K."/>
            <person name="Benedito V.A."/>
            <person name="Mayer K.F."/>
            <person name="Gouzy J."/>
            <person name="Schoof H."/>
            <person name="Van de Peer Y."/>
            <person name="Proost S."/>
            <person name="Cook D.R."/>
            <person name="Meyers B.C."/>
            <person name="Spannagl M."/>
            <person name="Cheung F."/>
            <person name="De Mita S."/>
            <person name="Krishnakumar V."/>
            <person name="Gundlach H."/>
            <person name="Zhou S."/>
            <person name="Mudge J."/>
            <person name="Bharti A.K."/>
            <person name="Murray J.D."/>
            <person name="Naoumkina M.A."/>
            <person name="Rosen B."/>
            <person name="Silverstein K.A."/>
            <person name="Tang H."/>
            <person name="Rombauts S."/>
            <person name="Zhao P.X."/>
            <person name="Zhou P."/>
            <person name="Barbe V."/>
            <person name="Bardou P."/>
            <person name="Bechner M."/>
            <person name="Bellec A."/>
            <person name="Berger A."/>
            <person name="Berges H."/>
            <person name="Bidwell S."/>
            <person name="Bisseling T."/>
            <person name="Choisne N."/>
            <person name="Couloux A."/>
            <person name="Denny R."/>
            <person name="Deshpande S."/>
            <person name="Dai X."/>
            <person name="Doyle J.J."/>
            <person name="Dudez A.M."/>
            <person name="Farmer A.D."/>
            <person name="Fouteau S."/>
            <person name="Franken C."/>
            <person name="Gibelin C."/>
            <person name="Gish J."/>
            <person name="Goldstein S."/>
            <person name="Gonzalez A.J."/>
            <person name="Green P.J."/>
            <person name="Hallab A."/>
            <person name="Hartog M."/>
            <person name="Hua A."/>
            <person name="Humphray S.J."/>
            <person name="Jeong D.H."/>
            <person name="Jing Y."/>
            <person name="Jocker A."/>
            <person name="Kenton S.M."/>
            <person name="Kim D.J."/>
            <person name="Klee K."/>
            <person name="Lai H."/>
            <person name="Lang C."/>
            <person name="Lin S."/>
            <person name="Macmil S.L."/>
            <person name="Magdelenat G."/>
            <person name="Matthews L."/>
            <person name="McCorrison J."/>
            <person name="Monaghan E.L."/>
            <person name="Mun J.H."/>
            <person name="Najar F.Z."/>
            <person name="Nicholson C."/>
            <person name="Noirot C."/>
            <person name="O'Bleness M."/>
            <person name="Paule C.R."/>
            <person name="Poulain J."/>
            <person name="Prion F."/>
            <person name="Qin B."/>
            <person name="Qu C."/>
            <person name="Retzel E.F."/>
            <person name="Riddle C."/>
            <person name="Sallet E."/>
            <person name="Samain S."/>
            <person name="Samson N."/>
            <person name="Sanders I."/>
            <person name="Saurat O."/>
            <person name="Scarpelli C."/>
            <person name="Schiex T."/>
            <person name="Segurens B."/>
            <person name="Severin A.J."/>
            <person name="Sherrier D.J."/>
            <person name="Shi R."/>
            <person name="Sims S."/>
            <person name="Singer S.R."/>
            <person name="Sinharoy S."/>
            <person name="Sterck L."/>
            <person name="Viollet A."/>
            <person name="Wang B.B."/>
            <person name="Wang K."/>
            <person name="Wang M."/>
            <person name="Wang X."/>
            <person name="Warfsmann J."/>
            <person name="Weissenbach J."/>
            <person name="White D.D."/>
            <person name="White J.D."/>
            <person name="Wiley G.B."/>
            <person name="Wincker P."/>
            <person name="Xing Y."/>
            <person name="Yang L."/>
            <person name="Yao Z."/>
            <person name="Ying F."/>
            <person name="Zhai J."/>
            <person name="Zhou L."/>
            <person name="Zuber A."/>
            <person name="Denarie J."/>
            <person name="Dixon R.A."/>
            <person name="May G.D."/>
            <person name="Schwartz D.C."/>
            <person name="Rogers J."/>
            <person name="Quetier F."/>
            <person name="Town C.D."/>
            <person name="Roe B.A."/>
        </authorList>
    </citation>
    <scope>NUCLEOTIDE SEQUENCE [LARGE SCALE GENOMIC DNA]</scope>
    <source>
        <strain evidence="19">A17</strain>
        <strain evidence="21 22">cv. Jemalong A17</strain>
    </source>
</reference>
<dbReference type="GO" id="GO:0005634">
    <property type="term" value="C:nucleus"/>
    <property type="evidence" value="ECO:0000318"/>
    <property type="project" value="GO_Central"/>
</dbReference>
<evidence type="ECO:0000313" key="20">
    <source>
        <dbReference type="EMBL" id="RHN43869.1"/>
    </source>
</evidence>
<keyword evidence="6" id="KW-0507">mRNA processing</keyword>
<dbReference type="GO" id="GO:0006397">
    <property type="term" value="P:mRNA processing"/>
    <property type="evidence" value="ECO:0007669"/>
    <property type="project" value="UniProtKB-KW"/>
</dbReference>
<dbReference type="Pfam" id="PF04928">
    <property type="entry name" value="PAP_central"/>
    <property type="match status" value="1"/>
</dbReference>
<evidence type="ECO:0000256" key="9">
    <source>
        <dbReference type="ARBA" id="ARBA00022723"/>
    </source>
</evidence>
<dbReference type="EMBL" id="CM001224">
    <property type="protein sequence ID" value="AET05522.2"/>
    <property type="molecule type" value="Genomic_DNA"/>
</dbReference>
<dbReference type="FunFam" id="1.10.1410.10:FF:000001">
    <property type="entry name" value="Putative poly(A) polymerase gamma"/>
    <property type="match status" value="1"/>
</dbReference>
<feature type="compositionally biased region" description="Low complexity" evidence="15">
    <location>
        <begin position="549"/>
        <end position="559"/>
    </location>
</feature>
<dbReference type="GO" id="GO:1990817">
    <property type="term" value="F:poly(A) RNA polymerase activity"/>
    <property type="evidence" value="ECO:0000318"/>
    <property type="project" value="GO_Central"/>
</dbReference>
<evidence type="ECO:0000256" key="11">
    <source>
        <dbReference type="ARBA" id="ARBA00022840"/>
    </source>
</evidence>
<comment type="catalytic activity">
    <reaction evidence="14">
        <text>RNA(n) + ATP = RNA(n)-3'-adenine ribonucleotide + diphosphate</text>
        <dbReference type="Rhea" id="RHEA:11332"/>
        <dbReference type="Rhea" id="RHEA-COMP:14527"/>
        <dbReference type="Rhea" id="RHEA-COMP:17347"/>
        <dbReference type="ChEBI" id="CHEBI:30616"/>
        <dbReference type="ChEBI" id="CHEBI:33019"/>
        <dbReference type="ChEBI" id="CHEBI:140395"/>
        <dbReference type="ChEBI" id="CHEBI:173115"/>
        <dbReference type="EC" id="2.7.7.19"/>
    </reaction>
</comment>
<dbReference type="PaxDb" id="3880-AET05522"/>
<keyword evidence="7 20" id="KW-0808">Transferase</keyword>
<evidence type="ECO:0000313" key="23">
    <source>
        <dbReference type="Proteomes" id="UP000265566"/>
    </source>
</evidence>
<evidence type="ECO:0000256" key="5">
    <source>
        <dbReference type="ARBA" id="ARBA00012388"/>
    </source>
</evidence>
<dbReference type="InterPro" id="IPR048840">
    <property type="entry name" value="PolA_pol_NTPase"/>
</dbReference>
<dbReference type="GO" id="GO:0005524">
    <property type="term" value="F:ATP binding"/>
    <property type="evidence" value="ECO:0007669"/>
    <property type="project" value="UniProtKB-KW"/>
</dbReference>
<dbReference type="HOGENOM" id="CLU_011511_2_0_1"/>
<accession>A0A0C3Y8C8</accession>
<reference evidence="23" key="4">
    <citation type="journal article" date="2018" name="Nat. Plants">
        <title>Whole-genome landscape of Medicago truncatula symbiotic genes.</title>
        <authorList>
            <person name="Pecrix Y."/>
            <person name="Staton S.E."/>
            <person name="Sallet E."/>
            <person name="Lelandais-Briere C."/>
            <person name="Moreau S."/>
            <person name="Carrere S."/>
            <person name="Blein T."/>
            <person name="Jardinaud M.F."/>
            <person name="Latrasse D."/>
            <person name="Zouine M."/>
            <person name="Zahm M."/>
            <person name="Kreplak J."/>
            <person name="Mayjonade B."/>
            <person name="Satge C."/>
            <person name="Perez M."/>
            <person name="Cauet S."/>
            <person name="Marande W."/>
            <person name="Chantry-Darmon C."/>
            <person name="Lopez-Roques C."/>
            <person name="Bouchez O."/>
            <person name="Berard A."/>
            <person name="Debelle F."/>
            <person name="Munos S."/>
            <person name="Bendahmane A."/>
            <person name="Berges H."/>
            <person name="Niebel A."/>
            <person name="Buitink J."/>
            <person name="Frugier F."/>
            <person name="Benhamed M."/>
            <person name="Crespi M."/>
            <person name="Gouzy J."/>
            <person name="Gamas P."/>
        </authorList>
    </citation>
    <scope>NUCLEOTIDE SEQUENCE [LARGE SCALE GENOMIC DNA]</scope>
    <source>
        <strain evidence="23">cv. Jemalong A17</strain>
    </source>
</reference>
<evidence type="ECO:0000256" key="8">
    <source>
        <dbReference type="ARBA" id="ARBA00022695"/>
    </source>
</evidence>
<comment type="subcellular location">
    <subcellularLocation>
        <location evidence="3">Nucleus</location>
    </subcellularLocation>
</comment>
<keyword evidence="12" id="KW-0460">Magnesium</keyword>
<dbReference type="PANTHER" id="PTHR10682">
    <property type="entry name" value="POLY A POLYMERASE"/>
    <property type="match status" value="1"/>
</dbReference>
<keyword evidence="10" id="KW-0547">Nucleotide-binding</keyword>
<dbReference type="SUPFAM" id="SSF55003">
    <property type="entry name" value="PAP/Archaeal CCA-adding enzyme, C-terminal domain"/>
    <property type="match status" value="1"/>
</dbReference>
<feature type="region of interest" description="Disordered" evidence="15">
    <location>
        <begin position="508"/>
        <end position="567"/>
    </location>
</feature>
<name>G7LCF5_MEDTR</name>
<dbReference type="STRING" id="3880.G7LCF5"/>
<dbReference type="Pfam" id="PF04926">
    <property type="entry name" value="PAP_RNA-bind"/>
    <property type="match status" value="2"/>
</dbReference>
<dbReference type="OrthoDB" id="412748at2759"/>
<feature type="domain" description="Poly(A) polymerase central" evidence="17">
    <location>
        <begin position="217"/>
        <end position="361"/>
    </location>
</feature>
<reference evidence="20" key="5">
    <citation type="journal article" date="2018" name="Nat. Plants">
        <title>Whole-genome landscape of Medicago truncatula symbiotic genes.</title>
        <authorList>
            <person name="Pecrix Y."/>
            <person name="Gamas P."/>
            <person name="Carrere S."/>
        </authorList>
    </citation>
    <scope>NUCLEOTIDE SEQUENCE</scope>
    <source>
        <tissue evidence="20">Leaves</tissue>
    </source>
</reference>
<comment type="cofactor">
    <cofactor evidence="2">
        <name>Mg(2+)</name>
        <dbReference type="ChEBI" id="CHEBI:18420"/>
    </cofactor>
</comment>
<dbReference type="Gene3D" id="3.30.70.590">
    <property type="entry name" value="Poly(A) polymerase predicted RNA binding domain"/>
    <property type="match status" value="1"/>
</dbReference>
<evidence type="ECO:0000259" key="17">
    <source>
        <dbReference type="Pfam" id="PF04928"/>
    </source>
</evidence>
<feature type="domain" description="Poly(A) polymerase RNA-binding" evidence="16">
    <location>
        <begin position="426"/>
        <end position="495"/>
    </location>
</feature>
<evidence type="ECO:0000256" key="12">
    <source>
        <dbReference type="ARBA" id="ARBA00022842"/>
    </source>
</evidence>
<dbReference type="EnsemblPlants" id="AET05522">
    <property type="protein sequence ID" value="AET05522"/>
    <property type="gene ID" value="MTR_8g106560"/>
</dbReference>
<gene>
    <name evidence="19" type="ordered locus">MTR_8g106560</name>
    <name evidence="20" type="ORF">MtrunA17_Chr8g0392531</name>
</gene>